<dbReference type="GeneID" id="18816230"/>
<sequence>MEGDRQASAQSQDFDRQLPLGDLILPPRVTLQNPASNLFYPTEVSPLSEESHPLSSKILAQMSQLAHHSLGSSGSKRNRIGSWGLIASGESKRPSFRNGLELLIAVIGSPGCGKSTVIHQDASTYGYSTTEICSLPFGILYRYDRRLEWLRQSESSLNIHLLIYEMDITTLVSVPQVDGIFVCYDASDNSSFEPVARFLRMSHPFRLPTVGLACKSDLNTTVDPQIASELFQGFDLGLVEVSIVQDDGKTKMGKSFNWILRSILLTRSLRLPTSQPDQRNPASPESLVSPLLLDHPKMVTALEIPVYSLHSSTSPTRTPLTADLNRNTSTIHLDPPEKKQSNQWNLTDYDHVNYKSPPPSLGAQVDKKEKLSRPVQYATLEELLDKLLFLAVSGDDPTYISNFLLTYRRFATPRSVLLAMQKRMRHLDTSPGDPMLACYAQMRICHLLESWMETYAHDFAVPGASGALNALVKSIIAKTYLLHYGSDFLPFLEQASSLVDKDAAWAQKCEVLAEENDDPYSPFGDEDEFLNSHVRSPITSSPSLVPLYDDSILPFYAVRERKLSLPLSSLVPSIPSPTNHPDSQEMSTKQLLKELLKISSDIQNLDSGDIAQEITRVEVVAFMSIEPRDWLHYTLVTGKKSSDSDTISRFNAISSHLADWVVSLILCHDKPRHRARQIEKFVDIAHKLRALNNYSALRAFVAGINNSTFQGDDTMEVFRTKAPEHFKNLLSWDVLLQHRGAHQAYRMALRNTKGACIPALEVHMSDLIRAQEGNPDYHPSDHGQIHWGKFNMFGKFIQSTAQCQVQCDTSRDYDFPERPRIGTLIFNEFLMPEDVQMTRMAPLPNSDTEELHRFNTARSSSRDHSTSAQRDAAFIRRIFQW</sequence>
<dbReference type="CDD" id="cd06224">
    <property type="entry name" value="REM"/>
    <property type="match status" value="1"/>
</dbReference>
<dbReference type="EMBL" id="GL945430">
    <property type="protein sequence ID" value="EGO28190.1"/>
    <property type="molecule type" value="Genomic_DNA"/>
</dbReference>
<reference evidence="6" key="1">
    <citation type="submission" date="2011-04" db="EMBL/GenBank/DDBJ databases">
        <title>Evolution of plant cell wall degrading machinery underlies the functional diversity of forest fungi.</title>
        <authorList>
            <consortium name="US DOE Joint Genome Institute (JGI-PGF)"/>
            <person name="Eastwood D.C."/>
            <person name="Floudas D."/>
            <person name="Binder M."/>
            <person name="Majcherczyk A."/>
            <person name="Schneider P."/>
            <person name="Aerts A."/>
            <person name="Asiegbu F.O."/>
            <person name="Baker S.E."/>
            <person name="Barry K."/>
            <person name="Bendiksby M."/>
            <person name="Blumentritt M."/>
            <person name="Coutinho P.M."/>
            <person name="Cullen D."/>
            <person name="Cullen D."/>
            <person name="Gathman A."/>
            <person name="Goodell B."/>
            <person name="Henrissat B."/>
            <person name="Ihrmark K."/>
            <person name="Kauserud H."/>
            <person name="Kohler A."/>
            <person name="LaButti K."/>
            <person name="Lapidus A."/>
            <person name="Lavin J.L."/>
            <person name="Lee Y.-H."/>
            <person name="Lindquist E."/>
            <person name="Lilly W."/>
            <person name="Lucas S."/>
            <person name="Morin E."/>
            <person name="Murat C."/>
            <person name="Oguiza J.A."/>
            <person name="Park J."/>
            <person name="Pisabarro A.G."/>
            <person name="Riley R."/>
            <person name="Rosling A."/>
            <person name="Salamov A."/>
            <person name="Schmidt O."/>
            <person name="Schmutz J."/>
            <person name="Skrede I."/>
            <person name="Stenlid J."/>
            <person name="Wiebenga A."/>
            <person name="Xie X."/>
            <person name="Kues U."/>
            <person name="Hibbett D.S."/>
            <person name="Hoffmeister D."/>
            <person name="Hogberg N."/>
            <person name="Martin F."/>
            <person name="Grigoriev I.V."/>
            <person name="Watkinson S.C."/>
        </authorList>
    </citation>
    <scope>NUCLEOTIDE SEQUENCE</scope>
    <source>
        <strain evidence="6">S7.9</strain>
    </source>
</reference>
<dbReference type="Gene3D" id="3.40.50.300">
    <property type="entry name" value="P-loop containing nucleotide triphosphate hydrolases"/>
    <property type="match status" value="1"/>
</dbReference>
<dbReference type="CDD" id="cd00882">
    <property type="entry name" value="Ras_like_GTPase"/>
    <property type="match status" value="1"/>
</dbReference>
<dbReference type="KEGG" id="sla:SERLADRAFT_445807"/>
<dbReference type="InterPro" id="IPR023578">
    <property type="entry name" value="Ras_GEF_dom_sf"/>
</dbReference>
<dbReference type="Pfam" id="PF00618">
    <property type="entry name" value="RasGEF_N"/>
    <property type="match status" value="1"/>
</dbReference>
<evidence type="ECO:0000259" key="4">
    <source>
        <dbReference type="PROSITE" id="PS50009"/>
    </source>
</evidence>
<dbReference type="PANTHER" id="PTHR23113">
    <property type="entry name" value="GUANINE NUCLEOTIDE EXCHANGE FACTOR"/>
    <property type="match status" value="1"/>
</dbReference>
<evidence type="ECO:0000256" key="1">
    <source>
        <dbReference type="ARBA" id="ARBA00022658"/>
    </source>
</evidence>
<feature type="region of interest" description="Disordered" evidence="3">
    <location>
        <begin position="315"/>
        <end position="342"/>
    </location>
</feature>
<dbReference type="InterPro" id="IPR036964">
    <property type="entry name" value="RASGEF_cat_dom_sf"/>
</dbReference>
<dbReference type="GO" id="GO:0005085">
    <property type="term" value="F:guanyl-nucleotide exchange factor activity"/>
    <property type="evidence" value="ECO:0007669"/>
    <property type="project" value="UniProtKB-KW"/>
</dbReference>
<feature type="compositionally biased region" description="Polar residues" evidence="3">
    <location>
        <begin position="315"/>
        <end position="331"/>
    </location>
</feature>
<dbReference type="Pfam" id="PF00617">
    <property type="entry name" value="RasGEF"/>
    <property type="match status" value="1"/>
</dbReference>
<dbReference type="HOGENOM" id="CLU_005431_0_0_1"/>
<proteinExistence type="predicted"/>
<evidence type="ECO:0008006" key="7">
    <source>
        <dbReference type="Google" id="ProtNLM"/>
    </source>
</evidence>
<dbReference type="SMART" id="SM00147">
    <property type="entry name" value="RasGEF"/>
    <property type="match status" value="1"/>
</dbReference>
<keyword evidence="1 2" id="KW-0344">Guanine-nucleotide releasing factor</keyword>
<dbReference type="InterPro" id="IPR008937">
    <property type="entry name" value="Ras-like_GEF"/>
</dbReference>
<dbReference type="AlphaFoldDB" id="F8NLK9"/>
<dbReference type="SUPFAM" id="SSF52540">
    <property type="entry name" value="P-loop containing nucleoside triphosphate hydrolases"/>
    <property type="match status" value="1"/>
</dbReference>
<evidence type="ECO:0000256" key="2">
    <source>
        <dbReference type="PROSITE-ProRule" id="PRU00168"/>
    </source>
</evidence>
<evidence type="ECO:0000256" key="3">
    <source>
        <dbReference type="SAM" id="MobiDB-lite"/>
    </source>
</evidence>
<dbReference type="PROSITE" id="PS50009">
    <property type="entry name" value="RASGEF_CAT"/>
    <property type="match status" value="1"/>
</dbReference>
<evidence type="ECO:0000259" key="5">
    <source>
        <dbReference type="PROSITE" id="PS50212"/>
    </source>
</evidence>
<feature type="domain" description="N-terminal Ras-GEF" evidence="5">
    <location>
        <begin position="371"/>
        <end position="496"/>
    </location>
</feature>
<protein>
    <recommendedName>
        <fullName evidence="7">Ras GEF</fullName>
    </recommendedName>
</protein>
<dbReference type="Gene3D" id="1.20.870.10">
    <property type="entry name" value="Son of sevenless (SoS) protein Chain: S domain 1"/>
    <property type="match status" value="1"/>
</dbReference>
<organism>
    <name type="scientific">Serpula lacrymans var. lacrymans (strain S7.9)</name>
    <name type="common">Dry rot fungus</name>
    <dbReference type="NCBI Taxonomy" id="578457"/>
    <lineage>
        <taxon>Eukaryota</taxon>
        <taxon>Fungi</taxon>
        <taxon>Dikarya</taxon>
        <taxon>Basidiomycota</taxon>
        <taxon>Agaricomycotina</taxon>
        <taxon>Agaricomycetes</taxon>
        <taxon>Agaricomycetidae</taxon>
        <taxon>Boletales</taxon>
        <taxon>Coniophorineae</taxon>
        <taxon>Serpulaceae</taxon>
        <taxon>Serpula</taxon>
    </lineage>
</organism>
<dbReference type="OrthoDB" id="28357at2759"/>
<name>F8NLK9_SERL9</name>
<feature type="domain" description="Ras-GEF" evidence="4">
    <location>
        <begin position="606"/>
        <end position="838"/>
    </location>
</feature>
<evidence type="ECO:0000313" key="6">
    <source>
        <dbReference type="EMBL" id="EGO28190.1"/>
    </source>
</evidence>
<gene>
    <name evidence="6" type="ORF">SERLADRAFT_445807</name>
</gene>
<dbReference type="SUPFAM" id="SSF48366">
    <property type="entry name" value="Ras GEF"/>
    <property type="match status" value="1"/>
</dbReference>
<accession>F8NLK9</accession>
<dbReference type="PROSITE" id="PS50212">
    <property type="entry name" value="RASGEF_NTER"/>
    <property type="match status" value="1"/>
</dbReference>
<dbReference type="Proteomes" id="UP000008064">
    <property type="component" value="Unassembled WGS sequence"/>
</dbReference>
<dbReference type="PANTHER" id="PTHR23113:SF348">
    <property type="entry name" value="GUANYL-NUCLEOTIDE EXCHANGE FACTOR RASGEF, PUTATIVE (AFU_ORTHOLOGUE AFUA_1G04700)-RELATED"/>
    <property type="match status" value="1"/>
</dbReference>
<dbReference type="RefSeq" id="XP_007314389.1">
    <property type="nucleotide sequence ID" value="XM_007314327.1"/>
</dbReference>
<dbReference type="InterPro" id="IPR001895">
    <property type="entry name" value="RASGEF_cat_dom"/>
</dbReference>
<dbReference type="Gene3D" id="1.10.840.10">
    <property type="entry name" value="Ras guanine-nucleotide exchange factors catalytic domain"/>
    <property type="match status" value="1"/>
</dbReference>
<dbReference type="GO" id="GO:0005886">
    <property type="term" value="C:plasma membrane"/>
    <property type="evidence" value="ECO:0007669"/>
    <property type="project" value="TreeGrafter"/>
</dbReference>
<dbReference type="SMART" id="SM00229">
    <property type="entry name" value="RasGEFN"/>
    <property type="match status" value="1"/>
</dbReference>
<dbReference type="InterPro" id="IPR000651">
    <property type="entry name" value="Ras-like_Gua-exchang_fac_N"/>
</dbReference>
<dbReference type="InterPro" id="IPR027417">
    <property type="entry name" value="P-loop_NTPase"/>
</dbReference>
<dbReference type="GO" id="GO:0007265">
    <property type="term" value="P:Ras protein signal transduction"/>
    <property type="evidence" value="ECO:0007669"/>
    <property type="project" value="TreeGrafter"/>
</dbReference>